<name>A0A7X0G0D1_9ACTN</name>
<dbReference type="RefSeq" id="WP_185027180.1">
    <property type="nucleotide sequence ID" value="NZ_JACHMQ010000001.1"/>
</dbReference>
<keyword evidence="2" id="KW-1185">Reference proteome</keyword>
<sequence length="54" mass="5659">MVTAGGWPKRQTFGYWAAPPVVQPSAGFGVFQMTWPLDGSSANSVPGFAMEVAA</sequence>
<evidence type="ECO:0000313" key="1">
    <source>
        <dbReference type="EMBL" id="MBB6397088.1"/>
    </source>
</evidence>
<dbReference type="AlphaFoldDB" id="A0A7X0G0D1"/>
<gene>
    <name evidence="1" type="ORF">BKA00_004002</name>
</gene>
<dbReference type="EMBL" id="JACHMQ010000001">
    <property type="protein sequence ID" value="MBB6397088.1"/>
    <property type="molecule type" value="Genomic_DNA"/>
</dbReference>
<comment type="caution">
    <text evidence="1">The sequence shown here is derived from an EMBL/GenBank/DDBJ whole genome shotgun (WGS) entry which is preliminary data.</text>
</comment>
<dbReference type="Proteomes" id="UP000546324">
    <property type="component" value="Unassembled WGS sequence"/>
</dbReference>
<reference evidence="1 2" key="1">
    <citation type="submission" date="2020-08" db="EMBL/GenBank/DDBJ databases">
        <title>Sequencing the genomes of 1000 actinobacteria strains.</title>
        <authorList>
            <person name="Klenk H.-P."/>
        </authorList>
    </citation>
    <scope>NUCLEOTIDE SEQUENCE [LARGE SCALE GENOMIC DNA]</scope>
    <source>
        <strain evidence="1 2">DSM 43675</strain>
    </source>
</reference>
<organism evidence="1 2">
    <name type="scientific">Actinomadura coerulea</name>
    <dbReference type="NCBI Taxonomy" id="46159"/>
    <lineage>
        <taxon>Bacteria</taxon>
        <taxon>Bacillati</taxon>
        <taxon>Actinomycetota</taxon>
        <taxon>Actinomycetes</taxon>
        <taxon>Streptosporangiales</taxon>
        <taxon>Thermomonosporaceae</taxon>
        <taxon>Actinomadura</taxon>
    </lineage>
</organism>
<proteinExistence type="predicted"/>
<evidence type="ECO:0000313" key="2">
    <source>
        <dbReference type="Proteomes" id="UP000546324"/>
    </source>
</evidence>
<protein>
    <submittedName>
        <fullName evidence="1">Uncharacterized protein</fullName>
    </submittedName>
</protein>
<accession>A0A7X0G0D1</accession>